<evidence type="ECO:0000256" key="1">
    <source>
        <dbReference type="SAM" id="SignalP"/>
    </source>
</evidence>
<feature type="signal peptide" evidence="1">
    <location>
        <begin position="1"/>
        <end position="25"/>
    </location>
</feature>
<protein>
    <submittedName>
        <fullName evidence="3">PEP-CTERM sorting domain-containing protein</fullName>
    </submittedName>
</protein>
<evidence type="ECO:0000259" key="2">
    <source>
        <dbReference type="Pfam" id="PF07589"/>
    </source>
</evidence>
<reference evidence="3 4" key="1">
    <citation type="submission" date="2019-01" db="EMBL/GenBank/DDBJ databases">
        <authorList>
            <person name="Chen W.-M."/>
        </authorList>
    </citation>
    <scope>NUCLEOTIDE SEQUENCE [LARGE SCALE GENOMIC DNA]</scope>
    <source>
        <strain evidence="3 4">ICH-3</strain>
    </source>
</reference>
<feature type="domain" description="Ice-binding protein C-terminal" evidence="2">
    <location>
        <begin position="283"/>
        <end position="306"/>
    </location>
</feature>
<evidence type="ECO:0000313" key="4">
    <source>
        <dbReference type="Proteomes" id="UP000288178"/>
    </source>
</evidence>
<proteinExistence type="predicted"/>
<dbReference type="AlphaFoldDB" id="A0A437JVV7"/>
<gene>
    <name evidence="3" type="ORF">ENE75_11685</name>
</gene>
<evidence type="ECO:0000313" key="3">
    <source>
        <dbReference type="EMBL" id="RVT51478.1"/>
    </source>
</evidence>
<feature type="chain" id="PRO_5019090314" evidence="1">
    <location>
        <begin position="26"/>
        <end position="310"/>
    </location>
</feature>
<comment type="caution">
    <text evidence="3">The sequence shown here is derived from an EMBL/GenBank/DDBJ whole genome shotgun (WGS) entry which is preliminary data.</text>
</comment>
<dbReference type="EMBL" id="SACT01000003">
    <property type="protein sequence ID" value="RVT51478.1"/>
    <property type="molecule type" value="Genomic_DNA"/>
</dbReference>
<name>A0A437JVV7_9BURK</name>
<organism evidence="3 4">
    <name type="scientific">Rubrivivax albus</name>
    <dbReference type="NCBI Taxonomy" id="2499835"/>
    <lineage>
        <taxon>Bacteria</taxon>
        <taxon>Pseudomonadati</taxon>
        <taxon>Pseudomonadota</taxon>
        <taxon>Betaproteobacteria</taxon>
        <taxon>Burkholderiales</taxon>
        <taxon>Sphaerotilaceae</taxon>
        <taxon>Rubrivivax</taxon>
    </lineage>
</organism>
<keyword evidence="4" id="KW-1185">Reference proteome</keyword>
<dbReference type="Pfam" id="PF07589">
    <property type="entry name" value="PEP-CTERM"/>
    <property type="match status" value="1"/>
</dbReference>
<dbReference type="RefSeq" id="WP_128198479.1">
    <property type="nucleotide sequence ID" value="NZ_SACT01000003.1"/>
</dbReference>
<dbReference type="InterPro" id="IPR013424">
    <property type="entry name" value="Ice-binding_C"/>
</dbReference>
<sequence>MNHRLKPLLLATCVSALFAPASAWASYVCITAPYVQGGVQTQGCVDSDQGYSGYGNAQQTSAWGVSGDASGEYRGGAWSTSQSVDLATGVMRSKLLYASGPDDLGEYQLGTYLDASDRIVFAGSGQAVFSMHLTGAFTGQAHRNYGNTMDTSLDLYSERRGDDVLGRIHLDHNGANPGQASFDPGTTCGWNYGLGPVRCTVNSLAADLIDIVLSVTVDDITDGEAFQFFSSLNVQAYGPRMGGSDFGNTARLSVQLSDGLSFTSDSGALLTQVDDTTPPDSNDVPEPASGALAAIGLALAGALRRRVRSA</sequence>
<accession>A0A437JVV7</accession>
<keyword evidence="1" id="KW-0732">Signal</keyword>
<dbReference type="Proteomes" id="UP000288178">
    <property type="component" value="Unassembled WGS sequence"/>
</dbReference>